<dbReference type="InterPro" id="IPR032030">
    <property type="entry name" value="YscD_cytoplasmic_dom"/>
</dbReference>
<dbReference type="Pfam" id="PF16697">
    <property type="entry name" value="Yop-YscD_cpl"/>
    <property type="match status" value="1"/>
</dbReference>
<dbReference type="InterPro" id="IPR002543">
    <property type="entry name" value="FtsK_dom"/>
</dbReference>
<evidence type="ECO:0000256" key="4">
    <source>
        <dbReference type="PROSITE-ProRule" id="PRU00289"/>
    </source>
</evidence>
<evidence type="ECO:0000256" key="3">
    <source>
        <dbReference type="ARBA" id="ARBA00022840"/>
    </source>
</evidence>
<dbReference type="InterPro" id="IPR008984">
    <property type="entry name" value="SMAD_FHA_dom_sf"/>
</dbReference>
<dbReference type="Gene3D" id="3.40.50.300">
    <property type="entry name" value="P-loop containing nucleotide triphosphate hydrolases"/>
    <property type="match status" value="4"/>
</dbReference>
<dbReference type="OrthoDB" id="9807790at2"/>
<accession>A0A3E0VG23</accession>
<feature type="transmembrane region" description="Helical" evidence="5">
    <location>
        <begin position="253"/>
        <end position="281"/>
    </location>
</feature>
<evidence type="ECO:0000259" key="6">
    <source>
        <dbReference type="PROSITE" id="PS50006"/>
    </source>
</evidence>
<dbReference type="Proteomes" id="UP000256486">
    <property type="component" value="Unassembled WGS sequence"/>
</dbReference>
<comment type="caution">
    <text evidence="8">The sequence shown here is derived from an EMBL/GenBank/DDBJ whole genome shotgun (WGS) entry which is preliminary data.</text>
</comment>
<reference evidence="8 9" key="1">
    <citation type="submission" date="2017-04" db="EMBL/GenBank/DDBJ databases">
        <title>Comparative genome analysis of Subtercola boreus.</title>
        <authorList>
            <person name="Cho Y.-J."/>
            <person name="Cho A."/>
            <person name="Kim O.-S."/>
            <person name="Lee J.-I."/>
        </authorList>
    </citation>
    <scope>NUCLEOTIDE SEQUENCE [LARGE SCALE GENOMIC DNA]</scope>
    <source>
        <strain evidence="8 9">K300</strain>
    </source>
</reference>
<dbReference type="PANTHER" id="PTHR22683">
    <property type="entry name" value="SPORULATION PROTEIN RELATED"/>
    <property type="match status" value="1"/>
</dbReference>
<evidence type="ECO:0000313" key="9">
    <source>
        <dbReference type="Proteomes" id="UP000256486"/>
    </source>
</evidence>
<dbReference type="GO" id="GO:0005524">
    <property type="term" value="F:ATP binding"/>
    <property type="evidence" value="ECO:0007669"/>
    <property type="project" value="UniProtKB-UniRule"/>
</dbReference>
<organism evidence="8 9">
    <name type="scientific">Subtercola boreus</name>
    <dbReference type="NCBI Taxonomy" id="120213"/>
    <lineage>
        <taxon>Bacteria</taxon>
        <taxon>Bacillati</taxon>
        <taxon>Actinomycetota</taxon>
        <taxon>Actinomycetes</taxon>
        <taxon>Micrococcales</taxon>
        <taxon>Microbacteriaceae</taxon>
        <taxon>Subtercola</taxon>
    </lineage>
</organism>
<sequence length="1525" mass="160679">MRIKITLQRPGGSRADLAVTADATTRVSNIADALFAADPQNAAAAAAAAGAGGSSTPAATRPRLTLQVTGPTGEARVLDPESNLLESGFRSGSVVELCQFSESFQSGQGRGPAAATLRVLSGPDAGAEFELPFGSSHIGRERGIDVRLSDTLVSKRHARINIGENVEIIDLNSANGLLMGGEQVARTVLGPADVVVLGDTAVSVIPLQRLGGAAPSTPVIEYNRSPRVVARYPGAEYPAPAPPTRPQQQRFPLIALLAPLVMGLVLFIVTQSILSVVFVALSPLLMIGTYVDHRITSRRQLRDAIKQFTASLNAYVTKLHDRQRVQRAVRLTEAPAVADTVEAALRLDSPLWTHRPEHDAFLTVRLGIGRAFSRDRVGLPSNNDTLPEYWAQLEEVAEQFAVIDDVPVVVELRSAGALGVAGPAELRSGVARSLVAQLAGLHSPAELVICALVSPTSRAAWEWLQWLPHTSSPHSPLSGDHLTDNAGSGLALLARLEELVAARTRNAVSLRGPVGAGGPAGGSATGVTIGSSRAAGAATGGQAKQDEQPAPIVPAVILVIEDDAPIDRGRLTRLVERGADANIHIVWSAPSIGSLPAACRSFVSIEQSPEGATAGQVRLGENTFPVVCEVVDAALAHRFAKQLAPVVDVGAPIDDASDLPQSISYLALAGTELAEAPDAVLDRWRENNSISRRDGSPHIRRSKEGNLRALVGHTGTEPFYLDIRSQGPHALVGGTTGAGKSEFLQSWVLGMAAAHSPDRATFLFVDYKGGAAFADCVGLPHTVGLVTDLSPHLVRRALTSLRAELRYREHLLNSKKAKDLASLEKTGDPDAPPSLLIVVDEFAALVNEVPEFVDGVVDVAQRGRSLGLHLILATQRPAGVIKDNLRANTNLRIALRMADADDSSDILGNPSAAYFDQSIPGRGAAKTGPGRIAAFQTGYAGGWTTDEPPVPRIDIVEMNFGSGVAWEAPVPEDAAPLTDQGPNDIARLVTSITAASALARIPEPRKPWLDELAPLYDFSLLPNPRTDERLLLGVIDEPENQAQPTVFYEPDRDGNMAVYGTGGSGKSATLRSIAVAAAVTPRGGPVHVYGLDFGSSGLAMLEELPHVGAIIAGDDQERVIRLLRMLRDLVDDRSTRYAAVRAGSIGEYRAMASEPSAASEPRILVLVDGIGAFREQYEFGGHSAWFTVFSQIATDGRQVGVHIVVAGDRPNAVPASLGSTIQRRIVLRMANDDDYSLVGAPKDALSAVSPPGRGLMGGNEVQIAVLGGDSNIAVQARQIARLADSMRRQGVTPATPVGRLADAVSLSELPVLAGSGASGHPTLGLRDEDLAPFGVAQRGGFLVAGSTGSGRSNALATIATAIHRARPAVRLVHVSPRPTTLTKLPFWALSISDPAQLTAFADDVAAQLDAGTLAPTDFVLVFENIGELNGSPLETDVDRLVKRALRDDVFVIGESESSTWSGAWTLAGPFKTAKRGLLLVPGELDGDSLLGTSLGRFKRTDFPPGRGFLVQQGRVTKVQIALANA</sequence>
<feature type="binding site" evidence="4">
    <location>
        <begin position="1060"/>
        <end position="1067"/>
    </location>
    <ligand>
        <name>ATP</name>
        <dbReference type="ChEBI" id="CHEBI:30616"/>
    </ligand>
</feature>
<gene>
    <name evidence="8" type="ORF">B7R54_00265</name>
</gene>
<keyword evidence="1" id="KW-0597">Phosphoprotein</keyword>
<dbReference type="SUPFAM" id="SSF49879">
    <property type="entry name" value="SMAD/FHA domain"/>
    <property type="match status" value="1"/>
</dbReference>
<feature type="domain" description="FtsK" evidence="7">
    <location>
        <begin position="716"/>
        <end position="904"/>
    </location>
</feature>
<evidence type="ECO:0000256" key="1">
    <source>
        <dbReference type="ARBA" id="ARBA00022553"/>
    </source>
</evidence>
<dbReference type="SMART" id="SM00382">
    <property type="entry name" value="AAA"/>
    <property type="match status" value="3"/>
</dbReference>
<name>A0A3E0VG23_9MICO</name>
<dbReference type="InterPro" id="IPR000253">
    <property type="entry name" value="FHA_dom"/>
</dbReference>
<dbReference type="SUPFAM" id="SSF52540">
    <property type="entry name" value="P-loop containing nucleoside triphosphate hydrolases"/>
    <property type="match status" value="2"/>
</dbReference>
<dbReference type="EMBL" id="NBWZ01000001">
    <property type="protein sequence ID" value="RFA07817.1"/>
    <property type="molecule type" value="Genomic_DNA"/>
</dbReference>
<feature type="domain" description="FtsK" evidence="7">
    <location>
        <begin position="1042"/>
        <end position="1236"/>
    </location>
</feature>
<dbReference type="InterPro" id="IPR003593">
    <property type="entry name" value="AAA+_ATPase"/>
</dbReference>
<dbReference type="Pfam" id="PF01580">
    <property type="entry name" value="FtsK_SpoIIIE"/>
    <property type="match status" value="2"/>
</dbReference>
<dbReference type="RefSeq" id="WP_116413239.1">
    <property type="nucleotide sequence ID" value="NZ_NBWZ01000001.1"/>
</dbReference>
<keyword evidence="5" id="KW-0812">Transmembrane</keyword>
<evidence type="ECO:0000259" key="7">
    <source>
        <dbReference type="PROSITE" id="PS50901"/>
    </source>
</evidence>
<dbReference type="InterPro" id="IPR050206">
    <property type="entry name" value="FtsK/SpoIIIE/SftA"/>
</dbReference>
<evidence type="ECO:0000313" key="8">
    <source>
        <dbReference type="EMBL" id="RFA07817.1"/>
    </source>
</evidence>
<evidence type="ECO:0000256" key="2">
    <source>
        <dbReference type="ARBA" id="ARBA00022741"/>
    </source>
</evidence>
<keyword evidence="9" id="KW-1185">Reference proteome</keyword>
<feature type="binding site" evidence="4">
    <location>
        <begin position="734"/>
        <end position="741"/>
    </location>
    <ligand>
        <name>ATP</name>
        <dbReference type="ChEBI" id="CHEBI:30616"/>
    </ligand>
</feature>
<dbReference type="CDD" id="cd01127">
    <property type="entry name" value="TrwB_TraG_TraD_VirD4"/>
    <property type="match status" value="1"/>
</dbReference>
<dbReference type="PROSITE" id="PS50901">
    <property type="entry name" value="FTSK"/>
    <property type="match status" value="2"/>
</dbReference>
<dbReference type="SMART" id="SM00240">
    <property type="entry name" value="FHA"/>
    <property type="match status" value="1"/>
</dbReference>
<dbReference type="PROSITE" id="PS50006">
    <property type="entry name" value="FHA_DOMAIN"/>
    <property type="match status" value="1"/>
</dbReference>
<dbReference type="PANTHER" id="PTHR22683:SF1">
    <property type="entry name" value="TYPE VII SECRETION SYSTEM PROTEIN ESSC"/>
    <property type="match status" value="1"/>
</dbReference>
<keyword evidence="5" id="KW-1133">Transmembrane helix</keyword>
<keyword evidence="3 4" id="KW-0067">ATP-binding</keyword>
<keyword evidence="5" id="KW-0472">Membrane</keyword>
<keyword evidence="2 4" id="KW-0547">Nucleotide-binding</keyword>
<dbReference type="GO" id="GO:0003677">
    <property type="term" value="F:DNA binding"/>
    <property type="evidence" value="ECO:0007669"/>
    <property type="project" value="InterPro"/>
</dbReference>
<dbReference type="InterPro" id="IPR027417">
    <property type="entry name" value="P-loop_NTPase"/>
</dbReference>
<keyword evidence="8" id="KW-0132">Cell division</keyword>
<protein>
    <submittedName>
        <fullName evidence="8">Cell division protein FtsK</fullName>
    </submittedName>
</protein>
<feature type="domain" description="FHA" evidence="6">
    <location>
        <begin position="136"/>
        <end position="184"/>
    </location>
</feature>
<dbReference type="GO" id="GO:0051301">
    <property type="term" value="P:cell division"/>
    <property type="evidence" value="ECO:0007669"/>
    <property type="project" value="UniProtKB-KW"/>
</dbReference>
<dbReference type="Gene3D" id="2.60.200.20">
    <property type="match status" value="1"/>
</dbReference>
<evidence type="ECO:0000256" key="5">
    <source>
        <dbReference type="SAM" id="Phobius"/>
    </source>
</evidence>
<proteinExistence type="predicted"/>
<keyword evidence="8" id="KW-0131">Cell cycle</keyword>
<dbReference type="CDD" id="cd00060">
    <property type="entry name" value="FHA"/>
    <property type="match status" value="1"/>
</dbReference>